<dbReference type="GeneID" id="29420106"/>
<dbReference type="Pfam" id="PF25198">
    <property type="entry name" value="Spore_GerAC_N"/>
    <property type="match status" value="1"/>
</dbReference>
<dbReference type="PANTHER" id="PTHR35789:SF1">
    <property type="entry name" value="SPORE GERMINATION PROTEIN B3"/>
    <property type="match status" value="1"/>
</dbReference>
<dbReference type="InterPro" id="IPR038501">
    <property type="entry name" value="Spore_GerAC_C_sf"/>
</dbReference>
<evidence type="ECO:0000313" key="10">
    <source>
        <dbReference type="EMBL" id="CDL90417.1"/>
    </source>
</evidence>
<evidence type="ECO:0000256" key="5">
    <source>
        <dbReference type="ARBA" id="ARBA00023136"/>
    </source>
</evidence>
<dbReference type="Proteomes" id="UP000019482">
    <property type="component" value="Unassembled WGS sequence"/>
</dbReference>
<dbReference type="InterPro" id="IPR046953">
    <property type="entry name" value="Spore_GerAC-like_C"/>
</dbReference>
<feature type="domain" description="Spore germination protein N-terminal" evidence="9">
    <location>
        <begin position="24"/>
        <end position="196"/>
    </location>
</feature>
<dbReference type="InterPro" id="IPR057336">
    <property type="entry name" value="GerAC_N"/>
</dbReference>
<sequence length="422" mass="47772">MHKKICFVVLSILVMSIVLTGCYDSIEIDDKVYPILIGIDKGISNKIILTIQYPIYHSGDNNGSQETGKGNINSIEAPSIIEACEMLNAVVSRKITLQHVKAFVFSEDVAVKGIGQYISAIKRYREVRSTVNIIVSRGRAEDFIKNNQSIIGPSVSKMTELQLSQSNRVGYFPEESFFKFYKEMLSTYQQPVAAYASVNDLHNIRDQSNQTGMDTMMPGKGFKPGDIPIKSKTGRQFGGTAIFDGDKMVGYLDTYETRYYLMVKGKFQSGIVTVDDPKESKYPVIIFLKSTRRPKVNTVFKDGKPIINVNIKMDGDIEAIQSGVNYENLTNIGDLENKIKQFILDGMVNTVRKTQIEYNTDVFGFGHSAAKNFKTIQQWENYNWLKHYKEAKINIELDLEIKRMGTKLNSSDKWSTKGREKR</sequence>
<dbReference type="NCBIfam" id="TIGR02887">
    <property type="entry name" value="spore_ger_x_C"/>
    <property type="match status" value="1"/>
</dbReference>
<evidence type="ECO:0000256" key="6">
    <source>
        <dbReference type="ARBA" id="ARBA00023139"/>
    </source>
</evidence>
<dbReference type="AlphaFoldDB" id="W6NEF7"/>
<evidence type="ECO:0000259" key="9">
    <source>
        <dbReference type="Pfam" id="PF25198"/>
    </source>
</evidence>
<keyword evidence="11" id="KW-1185">Reference proteome</keyword>
<dbReference type="Gene3D" id="3.30.300.210">
    <property type="entry name" value="Nutrient germinant receptor protein C, domain 3"/>
    <property type="match status" value="1"/>
</dbReference>
<dbReference type="InterPro" id="IPR008844">
    <property type="entry name" value="Spore_GerAC-like"/>
</dbReference>
<evidence type="ECO:0000259" key="8">
    <source>
        <dbReference type="Pfam" id="PF05504"/>
    </source>
</evidence>
<keyword evidence="4" id="KW-0732">Signal</keyword>
<dbReference type="OrthoDB" id="9816067at2"/>
<evidence type="ECO:0000256" key="4">
    <source>
        <dbReference type="ARBA" id="ARBA00022729"/>
    </source>
</evidence>
<keyword evidence="3" id="KW-0309">Germination</keyword>
<evidence type="ECO:0000313" key="11">
    <source>
        <dbReference type="Proteomes" id="UP000019482"/>
    </source>
</evidence>
<reference evidence="10 11" key="1">
    <citation type="journal article" date="2015" name="Genome Announc.">
        <title>Draft Genome Sequence of Clostridium tyrobutyricum Strain DIVETGP, Isolated from Cow's Milk for Grana Padano Production.</title>
        <authorList>
            <person name="Soggiu A."/>
            <person name="Piras C."/>
            <person name="Gaiarsa S."/>
            <person name="Sassera D."/>
            <person name="Roncada P."/>
            <person name="Bendixen E."/>
            <person name="Brasca M."/>
            <person name="Bonizzi L."/>
        </authorList>
    </citation>
    <scope>NUCLEOTIDE SEQUENCE [LARGE SCALE GENOMIC DNA]</scope>
    <source>
        <strain evidence="10 11">DIVETGP</strain>
    </source>
</reference>
<dbReference type="PANTHER" id="PTHR35789">
    <property type="entry name" value="SPORE GERMINATION PROTEIN B3"/>
    <property type="match status" value="1"/>
</dbReference>
<comment type="similarity">
    <text evidence="2">Belongs to the GerABKC lipoprotein family.</text>
</comment>
<evidence type="ECO:0000256" key="7">
    <source>
        <dbReference type="ARBA" id="ARBA00023288"/>
    </source>
</evidence>
<comment type="subcellular location">
    <subcellularLocation>
        <location evidence="1">Membrane</location>
        <topology evidence="1">Lipid-anchor</topology>
    </subcellularLocation>
</comment>
<dbReference type="PROSITE" id="PS51257">
    <property type="entry name" value="PROKAR_LIPOPROTEIN"/>
    <property type="match status" value="1"/>
</dbReference>
<keyword evidence="6" id="KW-0564">Palmitate</keyword>
<evidence type="ECO:0000256" key="3">
    <source>
        <dbReference type="ARBA" id="ARBA00022544"/>
    </source>
</evidence>
<keyword evidence="7" id="KW-0449">Lipoprotein</keyword>
<dbReference type="GO" id="GO:0009847">
    <property type="term" value="P:spore germination"/>
    <property type="evidence" value="ECO:0007669"/>
    <property type="project" value="InterPro"/>
</dbReference>
<evidence type="ECO:0000256" key="1">
    <source>
        <dbReference type="ARBA" id="ARBA00004635"/>
    </source>
</evidence>
<comment type="caution">
    <text evidence="10">The sequence shown here is derived from an EMBL/GenBank/DDBJ whole genome shotgun (WGS) entry which is preliminary data.</text>
</comment>
<dbReference type="EMBL" id="CBXI010000006">
    <property type="protein sequence ID" value="CDL90417.1"/>
    <property type="molecule type" value="Genomic_DNA"/>
</dbReference>
<evidence type="ECO:0000256" key="2">
    <source>
        <dbReference type="ARBA" id="ARBA00007886"/>
    </source>
</evidence>
<dbReference type="RefSeq" id="WP_017895967.1">
    <property type="nucleotide sequence ID" value="NZ_CBXI010000006.1"/>
</dbReference>
<proteinExistence type="inferred from homology"/>
<dbReference type="GO" id="GO:0016020">
    <property type="term" value="C:membrane"/>
    <property type="evidence" value="ECO:0007669"/>
    <property type="project" value="UniProtKB-SubCell"/>
</dbReference>
<dbReference type="Pfam" id="PF05504">
    <property type="entry name" value="Spore_GerAC"/>
    <property type="match status" value="1"/>
</dbReference>
<name>W6NEF7_CLOTY</name>
<accession>W6NEF7</accession>
<keyword evidence="5" id="KW-0472">Membrane</keyword>
<organism evidence="10 11">
    <name type="scientific">Clostridium tyrobutyricum DIVETGP</name>
    <dbReference type="NCBI Taxonomy" id="1408889"/>
    <lineage>
        <taxon>Bacteria</taxon>
        <taxon>Bacillati</taxon>
        <taxon>Bacillota</taxon>
        <taxon>Clostridia</taxon>
        <taxon>Eubacteriales</taxon>
        <taxon>Clostridiaceae</taxon>
        <taxon>Clostridium</taxon>
    </lineage>
</organism>
<feature type="domain" description="Spore germination GerAC-like C-terminal" evidence="8">
    <location>
        <begin position="239"/>
        <end position="405"/>
    </location>
</feature>
<gene>
    <name evidence="10" type="ORF">CTDIVETGP_0487</name>
</gene>
<protein>
    <submittedName>
        <fullName evidence="10">Spore germination protein GerKC</fullName>
    </submittedName>
</protein>